<keyword evidence="2 5" id="KW-0547">Nucleotide-binding</keyword>
<dbReference type="HOGENOM" id="CLU_001485_2_1_1"/>
<dbReference type="GO" id="GO:0008017">
    <property type="term" value="F:microtubule binding"/>
    <property type="evidence" value="ECO:0007669"/>
    <property type="project" value="InterPro"/>
</dbReference>
<evidence type="ECO:0000313" key="9">
    <source>
        <dbReference type="EMBL" id="EFJ02696.1"/>
    </source>
</evidence>
<dbReference type="PANTHER" id="PTHR24115:SF1008">
    <property type="entry name" value="KINESIN-LIKE PROTEIN SUBITO"/>
    <property type="match status" value="1"/>
</dbReference>
<dbReference type="InterPro" id="IPR027640">
    <property type="entry name" value="Kinesin-like_fam"/>
</dbReference>
<feature type="binding site" evidence="5">
    <location>
        <begin position="213"/>
        <end position="220"/>
    </location>
    <ligand>
        <name>ATP</name>
        <dbReference type="ChEBI" id="CHEBI:30616"/>
    </ligand>
</feature>
<feature type="compositionally biased region" description="Low complexity" evidence="7">
    <location>
        <begin position="31"/>
        <end position="66"/>
    </location>
</feature>
<dbReference type="PROSITE" id="PS50067">
    <property type="entry name" value="KINESIN_MOTOR_2"/>
    <property type="match status" value="1"/>
</dbReference>
<dbReference type="STRING" id="578458.D8PL35"/>
<dbReference type="GO" id="GO:0016887">
    <property type="term" value="F:ATP hydrolysis activity"/>
    <property type="evidence" value="ECO:0007669"/>
    <property type="project" value="TreeGrafter"/>
</dbReference>
<dbReference type="Pfam" id="PF00225">
    <property type="entry name" value="Kinesin"/>
    <property type="match status" value="1"/>
</dbReference>
<proteinExistence type="inferred from homology"/>
<gene>
    <name evidence="9" type="ORF">SCHCODRAFT_65078</name>
</gene>
<evidence type="ECO:0000259" key="8">
    <source>
        <dbReference type="PROSITE" id="PS50067"/>
    </source>
</evidence>
<dbReference type="SMART" id="SM00129">
    <property type="entry name" value="KISc"/>
    <property type="match status" value="1"/>
</dbReference>
<dbReference type="InterPro" id="IPR001752">
    <property type="entry name" value="Kinesin_motor_dom"/>
</dbReference>
<protein>
    <recommendedName>
        <fullName evidence="6">Kinesin-like protein</fullName>
    </recommendedName>
</protein>
<dbReference type="GO" id="GO:0007018">
    <property type="term" value="P:microtubule-based movement"/>
    <property type="evidence" value="ECO:0007669"/>
    <property type="project" value="InterPro"/>
</dbReference>
<evidence type="ECO:0000313" key="10">
    <source>
        <dbReference type="Proteomes" id="UP000007431"/>
    </source>
</evidence>
<dbReference type="InParanoid" id="D8PL35"/>
<dbReference type="OMA" id="WVSFNEI"/>
<dbReference type="Gene3D" id="3.40.850.10">
    <property type="entry name" value="Kinesin motor domain"/>
    <property type="match status" value="1"/>
</dbReference>
<dbReference type="InterPro" id="IPR019821">
    <property type="entry name" value="Kinesin_motor_CS"/>
</dbReference>
<dbReference type="EMBL" id="GL377302">
    <property type="protein sequence ID" value="EFJ02696.1"/>
    <property type="molecule type" value="Genomic_DNA"/>
</dbReference>
<dbReference type="InterPro" id="IPR036961">
    <property type="entry name" value="Kinesin_motor_dom_sf"/>
</dbReference>
<evidence type="ECO:0000256" key="1">
    <source>
        <dbReference type="ARBA" id="ARBA00022701"/>
    </source>
</evidence>
<dbReference type="Proteomes" id="UP000007431">
    <property type="component" value="Unassembled WGS sequence"/>
</dbReference>
<sequence length="445" mass="48601">MATRPTTRARTKTGTPAEPVNPNPPARATRSKAATPASGTSGTTTTTRTTATRTTAAKPAPAQTRTLPARKPLLNRNRDDGKSASPSPPPSKTAATKATTAAKGKKTTKASPEPQKESIMAYLRIRPHLNDEQPTSKPYLTPLSDTSVQMCDPNQELTGPSHFRPSSLPQSCNYTFSHVFKPETTQAEFFQSTTLPLVKGVLEGQNGLCFAYGHTNSGKTYTVQGGTQPGTAGILPRAVDVIFNSIEGRQGEGKYNVWVSYVEVYNEKVYDLLESVNEGSGIPRPNSVYIHDLRQFRVSSAAEAKSVIRLGQLHRRVFGTLANRQSSRSHGMVIIKIVRGHRGERNVISRLTFVDLAGSERTKNTQTQGDRLKEAGNINKSLMVLGQCLEHLALVPFRYSKLTEALMDYFVGDGRTVMIVNINPYDTGFDENAHVMRFAALAREV</sequence>
<keyword evidence="4 5" id="KW-0505">Motor protein</keyword>
<dbReference type="PANTHER" id="PTHR24115">
    <property type="entry name" value="KINESIN-RELATED"/>
    <property type="match status" value="1"/>
</dbReference>
<accession>D8PL35</accession>
<dbReference type="GO" id="GO:0005871">
    <property type="term" value="C:kinesin complex"/>
    <property type="evidence" value="ECO:0007669"/>
    <property type="project" value="TreeGrafter"/>
</dbReference>
<evidence type="ECO:0000256" key="4">
    <source>
        <dbReference type="ARBA" id="ARBA00023175"/>
    </source>
</evidence>
<keyword evidence="3 5" id="KW-0067">ATP-binding</keyword>
<feature type="region of interest" description="Disordered" evidence="7">
    <location>
        <begin position="1"/>
        <end position="117"/>
    </location>
</feature>
<dbReference type="AlphaFoldDB" id="D8PL35"/>
<dbReference type="GO" id="GO:0005524">
    <property type="term" value="F:ATP binding"/>
    <property type="evidence" value="ECO:0007669"/>
    <property type="project" value="UniProtKB-UniRule"/>
</dbReference>
<evidence type="ECO:0000256" key="5">
    <source>
        <dbReference type="PROSITE-ProRule" id="PRU00283"/>
    </source>
</evidence>
<dbReference type="VEuPathDB" id="FungiDB:SCHCODRAFT_02564434"/>
<dbReference type="PRINTS" id="PR00380">
    <property type="entry name" value="KINESINHEAVY"/>
</dbReference>
<evidence type="ECO:0000256" key="7">
    <source>
        <dbReference type="SAM" id="MobiDB-lite"/>
    </source>
</evidence>
<organism evidence="10">
    <name type="scientific">Schizophyllum commune (strain H4-8 / FGSC 9210)</name>
    <name type="common">Split gill fungus</name>
    <dbReference type="NCBI Taxonomy" id="578458"/>
    <lineage>
        <taxon>Eukaryota</taxon>
        <taxon>Fungi</taxon>
        <taxon>Dikarya</taxon>
        <taxon>Basidiomycota</taxon>
        <taxon>Agaricomycotina</taxon>
        <taxon>Agaricomycetes</taxon>
        <taxon>Agaricomycetidae</taxon>
        <taxon>Agaricales</taxon>
        <taxon>Schizophyllaceae</taxon>
        <taxon>Schizophyllum</taxon>
    </lineage>
</organism>
<evidence type="ECO:0000256" key="3">
    <source>
        <dbReference type="ARBA" id="ARBA00022840"/>
    </source>
</evidence>
<dbReference type="PROSITE" id="PS00411">
    <property type="entry name" value="KINESIN_MOTOR_1"/>
    <property type="match status" value="1"/>
</dbReference>
<dbReference type="eggNOG" id="KOG0247">
    <property type="taxonomic scope" value="Eukaryota"/>
</dbReference>
<keyword evidence="10" id="KW-1185">Reference proteome</keyword>
<feature type="domain" description="Kinesin motor" evidence="8">
    <location>
        <begin position="118"/>
        <end position="445"/>
    </location>
</feature>
<dbReference type="GO" id="GO:0005634">
    <property type="term" value="C:nucleus"/>
    <property type="evidence" value="ECO:0007669"/>
    <property type="project" value="TreeGrafter"/>
</dbReference>
<name>D8PL35_SCHCM</name>
<evidence type="ECO:0000256" key="2">
    <source>
        <dbReference type="ARBA" id="ARBA00022741"/>
    </source>
</evidence>
<dbReference type="InterPro" id="IPR027417">
    <property type="entry name" value="P-loop_NTPase"/>
</dbReference>
<dbReference type="GO" id="GO:0003777">
    <property type="term" value="F:microtubule motor activity"/>
    <property type="evidence" value="ECO:0007669"/>
    <property type="project" value="InterPro"/>
</dbReference>
<reference evidence="9 10" key="1">
    <citation type="journal article" date="2010" name="Nat. Biotechnol.">
        <title>Genome sequence of the model mushroom Schizophyllum commune.</title>
        <authorList>
            <person name="Ohm R.A."/>
            <person name="de Jong J.F."/>
            <person name="Lugones L.G."/>
            <person name="Aerts A."/>
            <person name="Kothe E."/>
            <person name="Stajich J.E."/>
            <person name="de Vries R.P."/>
            <person name="Record E."/>
            <person name="Levasseur A."/>
            <person name="Baker S.E."/>
            <person name="Bartholomew K.A."/>
            <person name="Coutinho P.M."/>
            <person name="Erdmann S."/>
            <person name="Fowler T.J."/>
            <person name="Gathman A.C."/>
            <person name="Lombard V."/>
            <person name="Henrissat B."/>
            <person name="Knabe N."/>
            <person name="Kuees U."/>
            <person name="Lilly W.W."/>
            <person name="Lindquist E."/>
            <person name="Lucas S."/>
            <person name="Magnuson J.K."/>
            <person name="Piumi F."/>
            <person name="Raudaskoski M."/>
            <person name="Salamov A."/>
            <person name="Schmutz J."/>
            <person name="Schwarze F.W.M.R."/>
            <person name="vanKuyk P.A."/>
            <person name="Horton J.S."/>
            <person name="Grigoriev I.V."/>
            <person name="Woesten H.A.B."/>
        </authorList>
    </citation>
    <scope>NUCLEOTIDE SEQUENCE [LARGE SCALE GENOMIC DNA]</scope>
    <source>
        <strain evidence="10">H4-8 / FGSC 9210</strain>
    </source>
</reference>
<dbReference type="GO" id="GO:0005874">
    <property type="term" value="C:microtubule"/>
    <property type="evidence" value="ECO:0007669"/>
    <property type="project" value="UniProtKB-KW"/>
</dbReference>
<feature type="non-terminal residue" evidence="9">
    <location>
        <position position="445"/>
    </location>
</feature>
<keyword evidence="1 6" id="KW-0493">Microtubule</keyword>
<evidence type="ECO:0000256" key="6">
    <source>
        <dbReference type="RuleBase" id="RU000394"/>
    </source>
</evidence>
<dbReference type="SUPFAM" id="SSF52540">
    <property type="entry name" value="P-loop containing nucleoside triphosphate hydrolases"/>
    <property type="match status" value="1"/>
</dbReference>
<feature type="compositionally biased region" description="Low complexity" evidence="7">
    <location>
        <begin position="1"/>
        <end position="17"/>
    </location>
</feature>
<feature type="compositionally biased region" description="Low complexity" evidence="7">
    <location>
        <begin position="92"/>
        <end position="102"/>
    </location>
</feature>
<comment type="similarity">
    <text evidence="5 6">Belongs to the TRAFAC class myosin-kinesin ATPase superfamily. Kinesin family.</text>
</comment>